<evidence type="ECO:0000259" key="2">
    <source>
        <dbReference type="PROSITE" id="PS50878"/>
    </source>
</evidence>
<protein>
    <submittedName>
        <fullName evidence="3">BgtTE-56094</fullName>
    </submittedName>
</protein>
<feature type="domain" description="Reverse transcriptase" evidence="2">
    <location>
        <begin position="1"/>
        <end position="169"/>
    </location>
</feature>
<keyword evidence="4" id="KW-1185">Reference proteome</keyword>
<feature type="chain" id="PRO_5040880650" evidence="1">
    <location>
        <begin position="17"/>
        <end position="169"/>
    </location>
</feature>
<evidence type="ECO:0000313" key="4">
    <source>
        <dbReference type="Proteomes" id="UP000324639"/>
    </source>
</evidence>
<dbReference type="EMBL" id="LR026991">
    <property type="protein sequence ID" value="VDB91097.1"/>
    <property type="molecule type" value="Genomic_DNA"/>
</dbReference>
<evidence type="ECO:0000313" key="3">
    <source>
        <dbReference type="EMBL" id="VDB91097.1"/>
    </source>
</evidence>
<gene>
    <name evidence="3" type="ORF">BGT96224V316_LOCUS6293</name>
</gene>
<dbReference type="InterPro" id="IPR000477">
    <property type="entry name" value="RT_dom"/>
</dbReference>
<sequence length="169" mass="18699">MARRLSFLALKYWVLAEDQCSAIPLCSTSDLTTALACDIQEKWVEKKVAGIVTVNVQGAFDGIQKGRLCYRLRNQGWPSDVVGWVASFMEQRESIITIEDTTSPPFQTHCGLPQGSTVSPILFLLAMEKALRLSTGRFGYADDIVLFASASFLDECARKLQEKLDSTIA</sequence>
<evidence type="ECO:0000256" key="1">
    <source>
        <dbReference type="SAM" id="SignalP"/>
    </source>
</evidence>
<dbReference type="PROSITE" id="PS50878">
    <property type="entry name" value="RT_POL"/>
    <property type="match status" value="1"/>
</dbReference>
<proteinExistence type="predicted"/>
<accession>A0A9X9MKZ2</accession>
<dbReference type="Proteomes" id="UP000324639">
    <property type="component" value="Chromosome Bgt_-08"/>
</dbReference>
<dbReference type="PANTHER" id="PTHR33481:SF1">
    <property type="entry name" value="ENDONUCLEASE_EXONUCLEASE_PHOSPHATASE DOMAIN-CONTAINING PROTEIN-RELATED"/>
    <property type="match status" value="1"/>
</dbReference>
<dbReference type="AlphaFoldDB" id="A0A9X9MKZ2"/>
<organism evidence="3 4">
    <name type="scientific">Blumeria graminis f. sp. tritici</name>
    <dbReference type="NCBI Taxonomy" id="62690"/>
    <lineage>
        <taxon>Eukaryota</taxon>
        <taxon>Fungi</taxon>
        <taxon>Dikarya</taxon>
        <taxon>Ascomycota</taxon>
        <taxon>Pezizomycotina</taxon>
        <taxon>Leotiomycetes</taxon>
        <taxon>Erysiphales</taxon>
        <taxon>Erysiphaceae</taxon>
        <taxon>Blumeria</taxon>
    </lineage>
</organism>
<name>A0A9X9MKZ2_BLUGR</name>
<feature type="signal peptide" evidence="1">
    <location>
        <begin position="1"/>
        <end position="16"/>
    </location>
</feature>
<dbReference type="Pfam" id="PF00078">
    <property type="entry name" value="RVT_1"/>
    <property type="match status" value="1"/>
</dbReference>
<dbReference type="PANTHER" id="PTHR33481">
    <property type="entry name" value="REVERSE TRANSCRIPTASE"/>
    <property type="match status" value="1"/>
</dbReference>
<dbReference type="InterPro" id="IPR043502">
    <property type="entry name" value="DNA/RNA_pol_sf"/>
</dbReference>
<dbReference type="SUPFAM" id="SSF56672">
    <property type="entry name" value="DNA/RNA polymerases"/>
    <property type="match status" value="1"/>
</dbReference>
<reference evidence="3 4" key="1">
    <citation type="submission" date="2018-08" db="EMBL/GenBank/DDBJ databases">
        <authorList>
            <person name="Muller C M."/>
        </authorList>
    </citation>
    <scope>NUCLEOTIDE SEQUENCE [LARGE SCALE GENOMIC DNA]</scope>
</reference>
<keyword evidence="1" id="KW-0732">Signal</keyword>